<dbReference type="InterPro" id="IPR009044">
    <property type="entry name" value="ssDNA-bd_transcriptional_reg"/>
</dbReference>
<organism evidence="1 2">
    <name type="scientific">Burkholderia phage BcepSaruman</name>
    <dbReference type="NCBI Taxonomy" id="2530032"/>
    <lineage>
        <taxon>Viruses</taxon>
        <taxon>Duplodnaviria</taxon>
        <taxon>Heunggongvirae</taxon>
        <taxon>Uroviricota</taxon>
        <taxon>Caudoviricetes</taxon>
        <taxon>Sarumanvirus</taxon>
        <taxon>Sarumanvirus bcepsaruman</taxon>
    </lineage>
</organism>
<dbReference type="GO" id="GO:0003677">
    <property type="term" value="F:DNA binding"/>
    <property type="evidence" value="ECO:0007669"/>
    <property type="project" value="InterPro"/>
</dbReference>
<accession>A0A4D5ZD99</accession>
<dbReference type="Gene3D" id="2.30.31.10">
    <property type="entry name" value="Transcriptional Coactivator Pc4, Chain A"/>
    <property type="match status" value="1"/>
</dbReference>
<sequence length="94" mass="10722">MGKRFKVRENKAIYINPIEYEGQKLISVRQQYTTAKEPDVWKMGFQGISLPSSAKALRKLAAHLELLAQRSEAGELEFEVIVSEPKSKKEKKSD</sequence>
<protein>
    <submittedName>
        <fullName evidence="1">Uncharacterized protein</fullName>
    </submittedName>
</protein>
<reference evidence="1 2" key="1">
    <citation type="submission" date="2019-02" db="EMBL/GenBank/DDBJ databases">
        <title>Complete genome sequence of Burkholderia cenocepacia phage BcepSaruman.</title>
        <authorList>
            <person name="Park K."/>
            <person name="Liu M."/>
            <person name="Gill J."/>
        </authorList>
    </citation>
    <scope>NUCLEOTIDE SEQUENCE [LARGE SCALE GENOMIC DNA]</scope>
</reference>
<dbReference type="EMBL" id="MK552140">
    <property type="protein sequence ID" value="QBX06516.1"/>
    <property type="molecule type" value="Genomic_DNA"/>
</dbReference>
<gene>
    <name evidence="1" type="ORF">BcepSaruman_103</name>
</gene>
<dbReference type="GO" id="GO:0006355">
    <property type="term" value="P:regulation of DNA-templated transcription"/>
    <property type="evidence" value="ECO:0007669"/>
    <property type="project" value="InterPro"/>
</dbReference>
<evidence type="ECO:0000313" key="1">
    <source>
        <dbReference type="EMBL" id="QBX06516.1"/>
    </source>
</evidence>
<keyword evidence="2" id="KW-1185">Reference proteome</keyword>
<name>A0A4D5ZD99_9CAUD</name>
<proteinExistence type="predicted"/>
<dbReference type="Proteomes" id="UP000296455">
    <property type="component" value="Segment"/>
</dbReference>
<evidence type="ECO:0000313" key="2">
    <source>
        <dbReference type="Proteomes" id="UP000296455"/>
    </source>
</evidence>